<feature type="region of interest" description="Disordered" evidence="1">
    <location>
        <begin position="79"/>
        <end position="104"/>
    </location>
</feature>
<sequence length="104" mass="11158">MSKSNGPAFRRELKFIVECNACRGTGIYTGVFHQMTCENCHASGWVCGSTLSALPLIDVVQVLNARLREALGEIAKANSATGGAHQQYEHNNRRGAGGTNYTGD</sequence>
<organism evidence="2 3">
    <name type="scientific">Pseudomonas kitaguniensis</name>
    <dbReference type="NCBI Taxonomy" id="2607908"/>
    <lineage>
        <taxon>Bacteria</taxon>
        <taxon>Pseudomonadati</taxon>
        <taxon>Pseudomonadota</taxon>
        <taxon>Gammaproteobacteria</taxon>
        <taxon>Pseudomonadales</taxon>
        <taxon>Pseudomonadaceae</taxon>
        <taxon>Pseudomonas</taxon>
    </lineage>
</organism>
<dbReference type="InterPro" id="IPR036410">
    <property type="entry name" value="HSP_DnaJ_Cys-rich_dom_sf"/>
</dbReference>
<feature type="compositionally biased region" description="Gly residues" evidence="1">
    <location>
        <begin position="95"/>
        <end position="104"/>
    </location>
</feature>
<evidence type="ECO:0000313" key="2">
    <source>
        <dbReference type="EMBL" id="MPQ83794.1"/>
    </source>
</evidence>
<dbReference type="AlphaFoldDB" id="A0A5N7JQW6"/>
<gene>
    <name evidence="2" type="ORF">F0170_07240</name>
</gene>
<reference evidence="2 3" key="1">
    <citation type="submission" date="2019-09" db="EMBL/GenBank/DDBJ databases">
        <title>The draft genomes of Allium pathogen Pseudomonas sp.</title>
        <authorList>
            <person name="Fujikawa T."/>
            <person name="Sawada H."/>
        </authorList>
    </citation>
    <scope>NUCLEOTIDE SEQUENCE [LARGE SCALE GENOMIC DNA]</scope>
    <source>
        <strain evidence="2 3">MAFF 730085</strain>
    </source>
</reference>
<dbReference type="EMBL" id="VUBA01000042">
    <property type="protein sequence ID" value="MPQ83794.1"/>
    <property type="molecule type" value="Genomic_DNA"/>
</dbReference>
<evidence type="ECO:0000313" key="3">
    <source>
        <dbReference type="Proteomes" id="UP000325438"/>
    </source>
</evidence>
<dbReference type="Proteomes" id="UP000325438">
    <property type="component" value="Unassembled WGS sequence"/>
</dbReference>
<dbReference type="RefSeq" id="WP_152748990.1">
    <property type="nucleotide sequence ID" value="NZ_VUBA01000042.1"/>
</dbReference>
<evidence type="ECO:0000256" key="1">
    <source>
        <dbReference type="SAM" id="MobiDB-lite"/>
    </source>
</evidence>
<proteinExistence type="predicted"/>
<comment type="caution">
    <text evidence="2">The sequence shown here is derived from an EMBL/GenBank/DDBJ whole genome shotgun (WGS) entry which is preliminary data.</text>
</comment>
<name>A0A5N7JQW6_9PSED</name>
<accession>A0A5N7JQW6</accession>
<dbReference type="SUPFAM" id="SSF57938">
    <property type="entry name" value="DnaJ/Hsp40 cysteine-rich domain"/>
    <property type="match status" value="1"/>
</dbReference>
<protein>
    <recommendedName>
        <fullName evidence="4">Prophage PssSM-03</fullName>
    </recommendedName>
</protein>
<evidence type="ECO:0008006" key="4">
    <source>
        <dbReference type="Google" id="ProtNLM"/>
    </source>
</evidence>